<dbReference type="PANTHER" id="PTHR46637">
    <property type="entry name" value="TIS1421-TRANSPOSASE PROTEIN A"/>
    <property type="match status" value="1"/>
</dbReference>
<dbReference type="OrthoDB" id="122078at2"/>
<dbReference type="Proteomes" id="UP000292958">
    <property type="component" value="Unassembled WGS sequence"/>
</dbReference>
<protein>
    <submittedName>
        <fullName evidence="2">Transposase</fullName>
    </submittedName>
</protein>
<evidence type="ECO:0000313" key="3">
    <source>
        <dbReference type="Proteomes" id="UP000292958"/>
    </source>
</evidence>
<evidence type="ECO:0000259" key="1">
    <source>
        <dbReference type="Pfam" id="PF13340"/>
    </source>
</evidence>
<dbReference type="InterPro" id="IPR052909">
    <property type="entry name" value="Transposase_6_like"/>
</dbReference>
<dbReference type="InterPro" id="IPR025161">
    <property type="entry name" value="IS402-like_dom"/>
</dbReference>
<dbReference type="AlphaFoldDB" id="A0A4Q7Z2E2"/>
<sequence length="127" mass="14652">MCHALDLTDEQWKILDPLIPKPKTRPDRRGRPWKSRRSVMNGILWVLRTGAPWADLPDRYPSFQTCHRRFQQWVRWGVMTKIMTALALKLTAKGGIDVHEAFIDATFAAAKKGGARSEKRNAAREQR</sequence>
<organism evidence="2 3">
    <name type="scientific">Edaphobacter modestus</name>
    <dbReference type="NCBI Taxonomy" id="388466"/>
    <lineage>
        <taxon>Bacteria</taxon>
        <taxon>Pseudomonadati</taxon>
        <taxon>Acidobacteriota</taxon>
        <taxon>Terriglobia</taxon>
        <taxon>Terriglobales</taxon>
        <taxon>Acidobacteriaceae</taxon>
        <taxon>Edaphobacter</taxon>
    </lineage>
</organism>
<name>A0A4Q7Z2E2_9BACT</name>
<dbReference type="RefSeq" id="WP_130422487.1">
    <property type="nucleotide sequence ID" value="NZ_SHKW01000001.1"/>
</dbReference>
<feature type="domain" description="Insertion element IS402-like" evidence="1">
    <location>
        <begin position="7"/>
        <end position="83"/>
    </location>
</feature>
<keyword evidence="3" id="KW-1185">Reference proteome</keyword>
<dbReference type="EMBL" id="SHKW01000001">
    <property type="protein sequence ID" value="RZU43725.1"/>
    <property type="molecule type" value="Genomic_DNA"/>
</dbReference>
<gene>
    <name evidence="2" type="ORF">BDD14_5428</name>
</gene>
<accession>A0A4Q7Z2E2</accession>
<dbReference type="Pfam" id="PF13340">
    <property type="entry name" value="DUF4096"/>
    <property type="match status" value="1"/>
</dbReference>
<proteinExistence type="predicted"/>
<dbReference type="PANTHER" id="PTHR46637:SF1">
    <property type="entry name" value="BLL5188 PROTEIN"/>
    <property type="match status" value="1"/>
</dbReference>
<dbReference type="NCBIfam" id="NF033580">
    <property type="entry name" value="transpos_IS5_3"/>
    <property type="match status" value="1"/>
</dbReference>
<evidence type="ECO:0000313" key="2">
    <source>
        <dbReference type="EMBL" id="RZU43725.1"/>
    </source>
</evidence>
<comment type="caution">
    <text evidence="2">The sequence shown here is derived from an EMBL/GenBank/DDBJ whole genome shotgun (WGS) entry which is preliminary data.</text>
</comment>
<reference evidence="2 3" key="1">
    <citation type="submission" date="2019-02" db="EMBL/GenBank/DDBJ databases">
        <title>Genomic Encyclopedia of Archaeal and Bacterial Type Strains, Phase II (KMG-II): from individual species to whole genera.</title>
        <authorList>
            <person name="Goeker M."/>
        </authorList>
    </citation>
    <scope>NUCLEOTIDE SEQUENCE [LARGE SCALE GENOMIC DNA]</scope>
    <source>
        <strain evidence="2 3">DSM 18101</strain>
    </source>
</reference>